<dbReference type="EMBL" id="QMIF01000026">
    <property type="protein sequence ID" value="TVM30256.1"/>
    <property type="molecule type" value="Genomic_DNA"/>
</dbReference>
<dbReference type="RefSeq" id="WP_144307448.1">
    <property type="nucleotide sequence ID" value="NZ_QMIF01000026.1"/>
</dbReference>
<reference evidence="2 3" key="1">
    <citation type="submission" date="2018-06" db="EMBL/GenBank/DDBJ databases">
        <title>Complete genome of Desulfovibrio marinus P48SEP.</title>
        <authorList>
            <person name="Crispim J.S."/>
            <person name="Vidigal P.M.P."/>
            <person name="Silva L.C.F."/>
            <person name="Araujo L.C."/>
            <person name="Laguardia C.N."/>
            <person name="Dias R.S."/>
            <person name="Sousa M.P."/>
            <person name="Paula S.O."/>
            <person name="Silva C."/>
        </authorList>
    </citation>
    <scope>NUCLEOTIDE SEQUENCE [LARGE SCALE GENOMIC DNA]</scope>
    <source>
        <strain evidence="2 3">P48SEP</strain>
    </source>
</reference>
<accession>A0A6P1ZC59</accession>
<sequence length="412" mass="45978">MSFSDSFAKGFNVGFGTVNAVSEGKRRADDRIAQENADKKAMELFHRYNGNISKIDMDRDINDFTELQALSRLTQSLSNTEQGRESMKKLTDARAVEGAQKIKAGLSLVDERMRAGDMDGAIRGLEYVGTSTPTSTTIQRTGHGRAAIMRPNIATGEYETLFEGSVPEIRAKIGQLLMDEPKLREGFIREQMAEQDTNLKIMNDPSQWLYDDEGNPYVQQYNVLNGGLRFLDPRTNRYVDKADKKLLPWNQHMEAKREARTEEQAQYERGLRPRQERAMDLKLQAAEQDLATGGYSPTNDARQLQEYTQIVSQAQNPDDILMAAKQFGVLQKIENDMGGVSGYFAPIPGGRVIYDENGSFVRAEGSNQQGMQASGGAGARPAPQGVKDGQKFRDKQSGKVYFVRDGKAYPMD</sequence>
<evidence type="ECO:0000256" key="1">
    <source>
        <dbReference type="SAM" id="MobiDB-lite"/>
    </source>
</evidence>
<dbReference type="Proteomes" id="UP000434052">
    <property type="component" value="Unassembled WGS sequence"/>
</dbReference>
<gene>
    <name evidence="2" type="ORF">DQK91_21375</name>
</gene>
<feature type="region of interest" description="Disordered" evidence="1">
    <location>
        <begin position="366"/>
        <end position="393"/>
    </location>
</feature>
<evidence type="ECO:0000313" key="2">
    <source>
        <dbReference type="EMBL" id="TVM30256.1"/>
    </source>
</evidence>
<evidence type="ECO:0000313" key="3">
    <source>
        <dbReference type="Proteomes" id="UP000434052"/>
    </source>
</evidence>
<protein>
    <submittedName>
        <fullName evidence="2">Uncharacterized protein</fullName>
    </submittedName>
</protein>
<comment type="caution">
    <text evidence="2">The sequence shown here is derived from an EMBL/GenBank/DDBJ whole genome shotgun (WGS) entry which is preliminary data.</text>
</comment>
<dbReference type="AlphaFoldDB" id="A0A6P1ZC59"/>
<proteinExistence type="predicted"/>
<organism evidence="2 3">
    <name type="scientific">Oceanidesulfovibrio marinus</name>
    <dbReference type="NCBI Taxonomy" id="370038"/>
    <lineage>
        <taxon>Bacteria</taxon>
        <taxon>Pseudomonadati</taxon>
        <taxon>Thermodesulfobacteriota</taxon>
        <taxon>Desulfovibrionia</taxon>
        <taxon>Desulfovibrionales</taxon>
        <taxon>Desulfovibrionaceae</taxon>
        <taxon>Oceanidesulfovibrio</taxon>
    </lineage>
</organism>
<name>A0A6P1ZC59_9BACT</name>